<sequence length="76" mass="7898">EYENNTYLTVGGKDIKKIQKEGNHAVTIGYYTANSGDNTVAIGTASYVKGKNTVVLGALNNVGQYASNTVAIGVGT</sequence>
<feature type="non-terminal residue" evidence="1">
    <location>
        <position position="1"/>
    </location>
</feature>
<dbReference type="AlphaFoldDB" id="A0AAX2S0M4"/>
<dbReference type="InterPro" id="IPR011049">
    <property type="entry name" value="Serralysin-like_metalloprot_C"/>
</dbReference>
<accession>A0AAX2S0M4</accession>
<reference evidence="1 2" key="1">
    <citation type="submission" date="2019-03" db="EMBL/GenBank/DDBJ databases">
        <title>Horizontal Gene Transfer Machinery in Histophilus somni.</title>
        <authorList>
            <person name="Mostafa Nazari M."/>
            <person name="Liljebjelke K."/>
        </authorList>
    </citation>
    <scope>NUCLEOTIDE SEQUENCE [LARGE SCALE GENOMIC DNA]</scope>
    <source>
        <strain evidence="1 2">UOC-EPH-KLM-04</strain>
    </source>
</reference>
<dbReference type="Proteomes" id="UP000297565">
    <property type="component" value="Unassembled WGS sequence"/>
</dbReference>
<gene>
    <name evidence="1" type="ORF">E2R48_10945</name>
</gene>
<name>A0AAX2S0M4_HISSO</name>
<proteinExistence type="predicted"/>
<dbReference type="EMBL" id="SNRV01000164">
    <property type="protein sequence ID" value="TEW23780.1"/>
    <property type="molecule type" value="Genomic_DNA"/>
</dbReference>
<feature type="non-terminal residue" evidence="1">
    <location>
        <position position="76"/>
    </location>
</feature>
<protein>
    <submittedName>
        <fullName evidence="1">Uncharacterized protein</fullName>
    </submittedName>
</protein>
<dbReference type="RefSeq" id="WP_134244565.1">
    <property type="nucleotide sequence ID" value="NZ_SNRV01000164.1"/>
</dbReference>
<dbReference type="Gene3D" id="2.150.10.10">
    <property type="entry name" value="Serralysin-like metalloprotease, C-terminal"/>
    <property type="match status" value="1"/>
</dbReference>
<comment type="caution">
    <text evidence="1">The sequence shown here is derived from an EMBL/GenBank/DDBJ whole genome shotgun (WGS) entry which is preliminary data.</text>
</comment>
<organism evidence="1 2">
    <name type="scientific">Histophilus somni</name>
    <name type="common">Haemophilus somnus</name>
    <dbReference type="NCBI Taxonomy" id="731"/>
    <lineage>
        <taxon>Bacteria</taxon>
        <taxon>Pseudomonadati</taxon>
        <taxon>Pseudomonadota</taxon>
        <taxon>Gammaproteobacteria</taxon>
        <taxon>Pasteurellales</taxon>
        <taxon>Pasteurellaceae</taxon>
        <taxon>Histophilus</taxon>
    </lineage>
</organism>
<dbReference type="SUPFAM" id="SSF101967">
    <property type="entry name" value="Adhesin YadA, collagen-binding domain"/>
    <property type="match status" value="1"/>
</dbReference>
<evidence type="ECO:0000313" key="2">
    <source>
        <dbReference type="Proteomes" id="UP000297565"/>
    </source>
</evidence>
<evidence type="ECO:0000313" key="1">
    <source>
        <dbReference type="EMBL" id="TEW23780.1"/>
    </source>
</evidence>